<feature type="domain" description="Rod shape-determining protein MreC beta-barrel core" evidence="8">
    <location>
        <begin position="123"/>
        <end position="274"/>
    </location>
</feature>
<evidence type="ECO:0000259" key="8">
    <source>
        <dbReference type="Pfam" id="PF04085"/>
    </source>
</evidence>
<evidence type="ECO:0000313" key="10">
    <source>
        <dbReference type="Proteomes" id="UP001237207"/>
    </source>
</evidence>
<dbReference type="PANTHER" id="PTHR34138">
    <property type="entry name" value="CELL SHAPE-DETERMINING PROTEIN MREC"/>
    <property type="match status" value="1"/>
</dbReference>
<comment type="similarity">
    <text evidence="1 5">Belongs to the MreC family.</text>
</comment>
<dbReference type="GO" id="GO:0008360">
    <property type="term" value="P:regulation of cell shape"/>
    <property type="evidence" value="ECO:0007669"/>
    <property type="project" value="UniProtKB-KW"/>
</dbReference>
<keyword evidence="10" id="KW-1185">Reference proteome</keyword>
<keyword evidence="6" id="KW-0175">Coiled coil</keyword>
<keyword evidence="3 5" id="KW-0133">Cell shape</keyword>
<sequence>MPQFFMNKRLIIMLVSIIVVVALIGFSIRDRENISWPEQFVKDIVGLGQVAVSTPANAVSNFFKDLKNLQNTYKENEKLKEHLNRMTQVESDVNRLEKDNKELRALLDKKESLADYNPEQATVISRNPDRWFDVFTINKGRSNGIQPDMAVMTSKGLIGKVKNVSKFTATVEMLSANDPKNRVSAIIQDKKKNLYGLIEGYDKENGYLLMKVKPTEGKMKKGKSVTTSGLGGVFPDGLAIGKVVKLEPDHFGLTQIAYIKPSADFYDFEHVVVAKRGMPVVKDTEEKERQQVVVEEEGL</sequence>
<keyword evidence="7" id="KW-1133">Transmembrane helix</keyword>
<evidence type="ECO:0000256" key="7">
    <source>
        <dbReference type="SAM" id="Phobius"/>
    </source>
</evidence>
<accession>A0AAJ1SXG7</accession>
<dbReference type="InterPro" id="IPR042177">
    <property type="entry name" value="Cell/Rod_1"/>
</dbReference>
<evidence type="ECO:0000256" key="5">
    <source>
        <dbReference type="PIRNR" id="PIRNR038471"/>
    </source>
</evidence>
<gene>
    <name evidence="9" type="ORF">J2S13_000951</name>
</gene>
<evidence type="ECO:0000256" key="6">
    <source>
        <dbReference type="SAM" id="Coils"/>
    </source>
</evidence>
<comment type="function">
    <text evidence="5">Involved in formation and maintenance of cell shape.</text>
</comment>
<evidence type="ECO:0000256" key="3">
    <source>
        <dbReference type="ARBA" id="ARBA00022960"/>
    </source>
</evidence>
<dbReference type="EMBL" id="JAUSUC010000008">
    <property type="protein sequence ID" value="MDQ0214555.1"/>
    <property type="molecule type" value="Genomic_DNA"/>
</dbReference>
<dbReference type="Gene3D" id="2.40.10.350">
    <property type="entry name" value="Rod shape-determining protein MreC, domain 2"/>
    <property type="match status" value="1"/>
</dbReference>
<dbReference type="Gene3D" id="2.40.10.340">
    <property type="entry name" value="Rod shape-determining protein MreC, domain 1"/>
    <property type="match status" value="1"/>
</dbReference>
<keyword evidence="7" id="KW-0472">Membrane</keyword>
<dbReference type="Gene3D" id="1.20.5.490">
    <property type="entry name" value="Single helix bin"/>
    <property type="match status" value="1"/>
</dbReference>
<dbReference type="NCBIfam" id="TIGR00219">
    <property type="entry name" value="mreC"/>
    <property type="match status" value="1"/>
</dbReference>
<keyword evidence="7" id="KW-0812">Transmembrane</keyword>
<evidence type="ECO:0000256" key="4">
    <source>
        <dbReference type="ARBA" id="ARBA00032089"/>
    </source>
</evidence>
<dbReference type="AlphaFoldDB" id="A0AAJ1SXG7"/>
<feature type="transmembrane region" description="Helical" evidence="7">
    <location>
        <begin position="10"/>
        <end position="28"/>
    </location>
</feature>
<feature type="coiled-coil region" evidence="6">
    <location>
        <begin position="66"/>
        <end position="113"/>
    </location>
</feature>
<dbReference type="InterPro" id="IPR055342">
    <property type="entry name" value="MreC_beta-barrel_core"/>
</dbReference>
<dbReference type="PANTHER" id="PTHR34138:SF1">
    <property type="entry name" value="CELL SHAPE-DETERMINING PROTEIN MREC"/>
    <property type="match status" value="1"/>
</dbReference>
<evidence type="ECO:0000256" key="2">
    <source>
        <dbReference type="ARBA" id="ARBA00013855"/>
    </source>
</evidence>
<organism evidence="9 10">
    <name type="scientific">Oikeobacillus pervagus</name>
    <dbReference type="NCBI Taxonomy" id="1325931"/>
    <lineage>
        <taxon>Bacteria</taxon>
        <taxon>Bacillati</taxon>
        <taxon>Bacillota</taxon>
        <taxon>Bacilli</taxon>
        <taxon>Bacillales</taxon>
        <taxon>Bacillaceae</taxon>
        <taxon>Oikeobacillus</taxon>
    </lineage>
</organism>
<dbReference type="InterPro" id="IPR042175">
    <property type="entry name" value="Cell/Rod_MreC_2"/>
</dbReference>
<dbReference type="RefSeq" id="WP_307256540.1">
    <property type="nucleotide sequence ID" value="NZ_JAUSUC010000008.1"/>
</dbReference>
<dbReference type="InterPro" id="IPR007221">
    <property type="entry name" value="MreC"/>
</dbReference>
<protein>
    <recommendedName>
        <fullName evidence="2 5">Cell shape-determining protein MreC</fullName>
    </recommendedName>
    <alternativeName>
        <fullName evidence="4 5">Cell shape protein MreC</fullName>
    </alternativeName>
</protein>
<comment type="caution">
    <text evidence="9">The sequence shown here is derived from an EMBL/GenBank/DDBJ whole genome shotgun (WGS) entry which is preliminary data.</text>
</comment>
<evidence type="ECO:0000313" key="9">
    <source>
        <dbReference type="EMBL" id="MDQ0214555.1"/>
    </source>
</evidence>
<evidence type="ECO:0000256" key="1">
    <source>
        <dbReference type="ARBA" id="ARBA00009369"/>
    </source>
</evidence>
<dbReference type="PIRSF" id="PIRSF038471">
    <property type="entry name" value="MreC"/>
    <property type="match status" value="1"/>
</dbReference>
<dbReference type="Pfam" id="PF04085">
    <property type="entry name" value="MreC"/>
    <property type="match status" value="1"/>
</dbReference>
<dbReference type="Proteomes" id="UP001237207">
    <property type="component" value="Unassembled WGS sequence"/>
</dbReference>
<proteinExistence type="inferred from homology"/>
<reference evidence="9" key="1">
    <citation type="submission" date="2023-07" db="EMBL/GenBank/DDBJ databases">
        <title>Genomic Encyclopedia of Type Strains, Phase IV (KMG-IV): sequencing the most valuable type-strain genomes for metagenomic binning, comparative biology and taxonomic classification.</title>
        <authorList>
            <person name="Goeker M."/>
        </authorList>
    </citation>
    <scope>NUCLEOTIDE SEQUENCE</scope>
    <source>
        <strain evidence="9">DSM 23947</strain>
    </source>
</reference>
<name>A0AAJ1SXG7_9BACI</name>
<dbReference type="GO" id="GO:0005886">
    <property type="term" value="C:plasma membrane"/>
    <property type="evidence" value="ECO:0007669"/>
    <property type="project" value="TreeGrafter"/>
</dbReference>